<name>A0ABV9TWV5_9ACTN</name>
<dbReference type="Gene3D" id="3.50.50.100">
    <property type="match status" value="1"/>
</dbReference>
<dbReference type="InterPro" id="IPR023753">
    <property type="entry name" value="FAD/NAD-binding_dom"/>
</dbReference>
<evidence type="ECO:0000313" key="8">
    <source>
        <dbReference type="Proteomes" id="UP001595872"/>
    </source>
</evidence>
<dbReference type="Pfam" id="PF07992">
    <property type="entry name" value="Pyr_redox_2"/>
    <property type="match status" value="1"/>
</dbReference>
<keyword evidence="8" id="KW-1185">Reference proteome</keyword>
<dbReference type="Proteomes" id="UP001595872">
    <property type="component" value="Unassembled WGS sequence"/>
</dbReference>
<evidence type="ECO:0000256" key="2">
    <source>
        <dbReference type="ARBA" id="ARBA00005272"/>
    </source>
</evidence>
<dbReference type="PRINTS" id="PR00469">
    <property type="entry name" value="PNDRDTASEII"/>
</dbReference>
<comment type="cofactor">
    <cofactor evidence="1">
        <name>FAD</name>
        <dbReference type="ChEBI" id="CHEBI:57692"/>
    </cofactor>
</comment>
<evidence type="ECO:0000259" key="6">
    <source>
        <dbReference type="Pfam" id="PF07992"/>
    </source>
</evidence>
<organism evidence="7 8">
    <name type="scientific">Actinomadura gamaensis</name>
    <dbReference type="NCBI Taxonomy" id="1763541"/>
    <lineage>
        <taxon>Bacteria</taxon>
        <taxon>Bacillati</taxon>
        <taxon>Actinomycetota</taxon>
        <taxon>Actinomycetes</taxon>
        <taxon>Streptosporangiales</taxon>
        <taxon>Thermomonosporaceae</taxon>
        <taxon>Actinomadura</taxon>
    </lineage>
</organism>
<evidence type="ECO:0000256" key="3">
    <source>
        <dbReference type="ARBA" id="ARBA00022630"/>
    </source>
</evidence>
<keyword evidence="4" id="KW-0274">FAD</keyword>
<evidence type="ECO:0000256" key="5">
    <source>
        <dbReference type="ARBA" id="ARBA00023002"/>
    </source>
</evidence>
<dbReference type="RefSeq" id="WP_378255461.1">
    <property type="nucleotide sequence ID" value="NZ_JBHSIT010000004.1"/>
</dbReference>
<feature type="domain" description="FAD/NAD(P)-binding" evidence="6">
    <location>
        <begin position="4"/>
        <end position="278"/>
    </location>
</feature>
<dbReference type="GO" id="GO:0016491">
    <property type="term" value="F:oxidoreductase activity"/>
    <property type="evidence" value="ECO:0007669"/>
    <property type="project" value="UniProtKB-KW"/>
</dbReference>
<gene>
    <name evidence="7" type="ORF">ACFPCY_14975</name>
</gene>
<proteinExistence type="inferred from homology"/>
<dbReference type="EC" id="1.6.5.-" evidence="7"/>
<dbReference type="InterPro" id="IPR051169">
    <property type="entry name" value="NADH-Q_oxidoreductase"/>
</dbReference>
<evidence type="ECO:0000256" key="4">
    <source>
        <dbReference type="ARBA" id="ARBA00022827"/>
    </source>
</evidence>
<dbReference type="InterPro" id="IPR036188">
    <property type="entry name" value="FAD/NAD-bd_sf"/>
</dbReference>
<protein>
    <submittedName>
        <fullName evidence="7">NAD(P)/FAD-dependent oxidoreductase</fullName>
        <ecNumber evidence="7">1.6.5.-</ecNumber>
    </submittedName>
</protein>
<dbReference type="PANTHER" id="PTHR42913">
    <property type="entry name" value="APOPTOSIS-INDUCING FACTOR 1"/>
    <property type="match status" value="1"/>
</dbReference>
<sequence>MRGNIVVVGAGYTGMMCAVRIAHRTRRDRDVAVTLVNPSDRFVERLRTHQTAAGQELTVHRIPDILDGSGVAFRQGRVTGIDAARRCVTIDGADELHYDVLVFALGSRADTTLVPGADDHAFTLDEPQRFAARLAEPGVRTVTVCGGGLTGIEAAAEIAESRPDLAVTLVSRGEPGAMMGERGRAYLAKAFERLGVTVRAGEGVAKVLPDGVELADGTFVQSNATLWTAGVRVPDLATAAGIGTDRAGRVVVDENLRSTTHPDVFAIGDAAAVRQAWGEVHGTCQSGIPTGAHAADNIVRLLRGRPLKPFRFGYFHQPVSLGRRDAVIQFVRSDDTPRRFVLTGRAAVRYKDAVSSSPIPLFRMSKRFNVYPYLSKGGRTTR</sequence>
<evidence type="ECO:0000256" key="1">
    <source>
        <dbReference type="ARBA" id="ARBA00001974"/>
    </source>
</evidence>
<reference evidence="8" key="1">
    <citation type="journal article" date="2019" name="Int. J. Syst. Evol. Microbiol.">
        <title>The Global Catalogue of Microorganisms (GCM) 10K type strain sequencing project: providing services to taxonomists for standard genome sequencing and annotation.</title>
        <authorList>
            <consortium name="The Broad Institute Genomics Platform"/>
            <consortium name="The Broad Institute Genome Sequencing Center for Infectious Disease"/>
            <person name="Wu L."/>
            <person name="Ma J."/>
        </authorList>
    </citation>
    <scope>NUCLEOTIDE SEQUENCE [LARGE SCALE GENOMIC DNA]</scope>
    <source>
        <strain evidence="8">KLKA75</strain>
    </source>
</reference>
<dbReference type="PANTHER" id="PTHR42913:SF3">
    <property type="entry name" value="64 KDA MITOCHONDRIAL NADH DEHYDROGENASE (EUROFUNG)"/>
    <property type="match status" value="1"/>
</dbReference>
<keyword evidence="5 7" id="KW-0560">Oxidoreductase</keyword>
<dbReference type="PRINTS" id="PR00368">
    <property type="entry name" value="FADPNR"/>
</dbReference>
<comment type="caution">
    <text evidence="7">The sequence shown here is derived from an EMBL/GenBank/DDBJ whole genome shotgun (WGS) entry which is preliminary data.</text>
</comment>
<keyword evidence="3" id="KW-0285">Flavoprotein</keyword>
<dbReference type="SUPFAM" id="SSF51905">
    <property type="entry name" value="FAD/NAD(P)-binding domain"/>
    <property type="match status" value="1"/>
</dbReference>
<comment type="similarity">
    <text evidence="2">Belongs to the NADH dehydrogenase family.</text>
</comment>
<evidence type="ECO:0000313" key="7">
    <source>
        <dbReference type="EMBL" id="MFC4908630.1"/>
    </source>
</evidence>
<dbReference type="EMBL" id="JBHSIT010000004">
    <property type="protein sequence ID" value="MFC4908630.1"/>
    <property type="molecule type" value="Genomic_DNA"/>
</dbReference>
<accession>A0ABV9TWV5</accession>